<sequence length="135" mass="14424">MPKATQEEKERFRRVVPDHPDAVVKPMFGNLGAFVNGNMFAGLFGSTIGVKLSPEDRELLESSERTVPFGPADRPMGGYTGLPDVWNEEGDGDDARARAWAGKALDYVGSLPGKAPKAPRAAKPATRRADGGSGR</sequence>
<name>A0ABT9RT00_9MICC</name>
<feature type="region of interest" description="Disordered" evidence="1">
    <location>
        <begin position="110"/>
        <end position="135"/>
    </location>
</feature>
<dbReference type="EMBL" id="JAUSRE010000008">
    <property type="protein sequence ID" value="MDP9888364.1"/>
    <property type="molecule type" value="Genomic_DNA"/>
</dbReference>
<feature type="region of interest" description="Disordered" evidence="1">
    <location>
        <begin position="62"/>
        <end position="92"/>
    </location>
</feature>
<organism evidence="3 4">
    <name type="scientific">Pseudarthrobacter enclensis</name>
    <dbReference type="NCBI Taxonomy" id="993070"/>
    <lineage>
        <taxon>Bacteria</taxon>
        <taxon>Bacillati</taxon>
        <taxon>Actinomycetota</taxon>
        <taxon>Actinomycetes</taxon>
        <taxon>Micrococcales</taxon>
        <taxon>Micrococcaceae</taxon>
        <taxon>Pseudarthrobacter</taxon>
    </lineage>
</organism>
<comment type="caution">
    <text evidence="3">The sequence shown here is derived from an EMBL/GenBank/DDBJ whole genome shotgun (WGS) entry which is preliminary data.</text>
</comment>
<feature type="compositionally biased region" description="Low complexity" evidence="1">
    <location>
        <begin position="114"/>
        <end position="124"/>
    </location>
</feature>
<protein>
    <recommendedName>
        <fullName evidence="2">TfoX N-terminal domain-containing protein</fullName>
    </recommendedName>
</protein>
<evidence type="ECO:0000313" key="4">
    <source>
        <dbReference type="Proteomes" id="UP001226577"/>
    </source>
</evidence>
<dbReference type="Proteomes" id="UP001226577">
    <property type="component" value="Unassembled WGS sequence"/>
</dbReference>
<dbReference type="SUPFAM" id="SSF159894">
    <property type="entry name" value="YgaC/TfoX-N like"/>
    <property type="match status" value="1"/>
</dbReference>
<proteinExistence type="predicted"/>
<evidence type="ECO:0000259" key="2">
    <source>
        <dbReference type="Pfam" id="PF04993"/>
    </source>
</evidence>
<reference evidence="3 4" key="1">
    <citation type="submission" date="2023-07" db="EMBL/GenBank/DDBJ databases">
        <title>Sorghum-associated microbial communities from plants grown in Nebraska, USA.</title>
        <authorList>
            <person name="Schachtman D."/>
        </authorList>
    </citation>
    <scope>NUCLEOTIDE SEQUENCE [LARGE SCALE GENOMIC DNA]</scope>
    <source>
        <strain evidence="3 4">CC222</strain>
    </source>
</reference>
<dbReference type="Gene3D" id="3.30.1460.30">
    <property type="entry name" value="YgaC/TfoX-N like chaperone"/>
    <property type="match status" value="1"/>
</dbReference>
<dbReference type="InterPro" id="IPR007076">
    <property type="entry name" value="TfoX_N"/>
</dbReference>
<accession>A0ABT9RT00</accession>
<evidence type="ECO:0000313" key="3">
    <source>
        <dbReference type="EMBL" id="MDP9888364.1"/>
    </source>
</evidence>
<dbReference type="Pfam" id="PF04993">
    <property type="entry name" value="TfoX_N"/>
    <property type="match status" value="1"/>
</dbReference>
<keyword evidence="4" id="KW-1185">Reference proteome</keyword>
<evidence type="ECO:0000256" key="1">
    <source>
        <dbReference type="SAM" id="MobiDB-lite"/>
    </source>
</evidence>
<feature type="domain" description="TfoX N-terminal" evidence="2">
    <location>
        <begin position="23"/>
        <end position="89"/>
    </location>
</feature>
<gene>
    <name evidence="3" type="ORF">J2X98_001952</name>
</gene>